<dbReference type="Proteomes" id="UP000243426">
    <property type="component" value="Chromosome I"/>
</dbReference>
<evidence type="ECO:0000313" key="2">
    <source>
        <dbReference type="EMBL" id="SDS02349.1"/>
    </source>
</evidence>
<gene>
    <name evidence="2" type="ORF">SAMN05216198_1008</name>
</gene>
<dbReference type="RefSeq" id="WP_090272316.1">
    <property type="nucleotide sequence ID" value="NZ_LT629748.1"/>
</dbReference>
<sequence>MTTLPATLEQLRRRYDRPCLPLDEVRAEWLPHINSEEHLLKQIRLGRIRLRYTRLHSRKGIPVVYLDDLARWLLSRNPSNTQPAGHLPAFNSNGDTAP</sequence>
<name>A0A1H1NVF4_9GAMM</name>
<proteinExistence type="predicted"/>
<organism evidence="2 3">
    <name type="scientific">Halopseudomonas litoralis</name>
    <dbReference type="NCBI Taxonomy" id="797277"/>
    <lineage>
        <taxon>Bacteria</taxon>
        <taxon>Pseudomonadati</taxon>
        <taxon>Pseudomonadota</taxon>
        <taxon>Gammaproteobacteria</taxon>
        <taxon>Pseudomonadales</taxon>
        <taxon>Pseudomonadaceae</taxon>
        <taxon>Halopseudomonas</taxon>
    </lineage>
</organism>
<dbReference type="STRING" id="797277.SAMN05216198_1008"/>
<dbReference type="OrthoDB" id="6941516at2"/>
<evidence type="ECO:0000313" key="3">
    <source>
        <dbReference type="Proteomes" id="UP000243426"/>
    </source>
</evidence>
<protein>
    <submittedName>
        <fullName evidence="2">Pyocin activator protein PrtN</fullName>
    </submittedName>
</protein>
<dbReference type="Pfam" id="PF11112">
    <property type="entry name" value="PyocinActivator"/>
    <property type="match status" value="1"/>
</dbReference>
<dbReference type="AlphaFoldDB" id="A0A1H1NVF4"/>
<dbReference type="InterPro" id="IPR020518">
    <property type="entry name" value="Tscrpt_reg_PrtN"/>
</dbReference>
<feature type="region of interest" description="Disordered" evidence="1">
    <location>
        <begin position="79"/>
        <end position="98"/>
    </location>
</feature>
<evidence type="ECO:0000256" key="1">
    <source>
        <dbReference type="SAM" id="MobiDB-lite"/>
    </source>
</evidence>
<reference evidence="3" key="1">
    <citation type="submission" date="2016-10" db="EMBL/GenBank/DDBJ databases">
        <authorList>
            <person name="Varghese N."/>
            <person name="Submissions S."/>
        </authorList>
    </citation>
    <scope>NUCLEOTIDE SEQUENCE [LARGE SCALE GENOMIC DNA]</scope>
    <source>
        <strain evidence="3">2SM5</strain>
    </source>
</reference>
<accession>A0A1H1NVF4</accession>
<dbReference type="GO" id="GO:0006355">
    <property type="term" value="P:regulation of DNA-templated transcription"/>
    <property type="evidence" value="ECO:0007669"/>
    <property type="project" value="InterPro"/>
</dbReference>
<keyword evidence="3" id="KW-1185">Reference proteome</keyword>
<dbReference type="EMBL" id="LT629748">
    <property type="protein sequence ID" value="SDS02349.1"/>
    <property type="molecule type" value="Genomic_DNA"/>
</dbReference>